<dbReference type="InterPro" id="IPR012480">
    <property type="entry name" value="Hepar_II_III_C"/>
</dbReference>
<comment type="caution">
    <text evidence="10">The sequence shown here is derived from an EMBL/GenBank/DDBJ whole genome shotgun (WGS) entry which is preliminary data.</text>
</comment>
<keyword evidence="5" id="KW-0106">Calcium</keyword>
<evidence type="ECO:0000256" key="6">
    <source>
        <dbReference type="ARBA" id="ARBA00023239"/>
    </source>
</evidence>
<evidence type="ECO:0000259" key="9">
    <source>
        <dbReference type="Pfam" id="PF16889"/>
    </source>
</evidence>
<dbReference type="SUPFAM" id="SSF48230">
    <property type="entry name" value="Chondroitin AC/alginate lyase"/>
    <property type="match status" value="1"/>
</dbReference>
<dbReference type="AlphaFoldDB" id="A0A179DD19"/>
<dbReference type="STRING" id="1826909.A5893_12935"/>
<comment type="subcellular location">
    <subcellularLocation>
        <location evidence="1">Periplasm</location>
    </subcellularLocation>
</comment>
<dbReference type="InterPro" id="IPR031680">
    <property type="entry name" value="Hepar_II_III_N"/>
</dbReference>
<gene>
    <name evidence="10" type="ORF">A5893_12935</name>
</gene>
<keyword evidence="11" id="KW-1185">Reference proteome</keyword>
<dbReference type="GO" id="GO:0042597">
    <property type="term" value="C:periplasmic space"/>
    <property type="evidence" value="ECO:0007669"/>
    <property type="project" value="UniProtKB-SubCell"/>
</dbReference>
<sequence length="867" mass="98680">MFKFRLKTTTTLCIANNILSEARLKFKLFLCLLLFVNYSFAQTNKAKQSVKTSVTFVQNSYNAYEGPLTPAIINVKRSSSLGSLSVNYVVSDGDAVPDKDYVSLANKVVFKAGETTASIIVQPLTDYRIKDYRKMRKDRTIKLSLVKNTNYAINNIASTTVNIVNDLSPKNLPSDQVFFSKINLNLPKLEAVKSAVSAGNYIKARKALATYFRQRPAKPMPSRVHNYIDQKTIDDVFNNKYTVFGVSHTFEPNTVEAIDWSFAAAGNSNWTWGFNRFEWWPHLIQGYINNPKANDKYAKRVVDELENWLSSSTLDVTKQQLEAGNRWRNLETGFRVNSTWLIAFNTLKDYPKLSDDIMIDWLKAFYMHQRFLEESAELFTNRGVAQAEGLFACSVFFPEFKESIEWRKLGVTRLENVLKNDVLPDGSYKELSPGYHDLTLSGVQHFYEIAKKNNMETSPIIVNSVQKMFDYMMYTSEPNGLMPFLNDSHRMYTLMDKRLASAVPLFPERKDYQWFATHGKSGTPIKATSWIFPDGGQAIMRSGWTKDDNYLFMDAGPFGTSHGHEDKLSISVDGYGVRHIIDGGPHSYENGEKQNPFREFSTTTMSKSAPIVDNLDQHRRAEKVLMDKKTQMAWYTSNTLDYTAGVYGADSAETMGKERIRPSIITRHILYLKPDVWILVDAFAPLDNQSHQYSTIFQCSDDTLDVNFDLKEAIIQIKKGEFDPFNRVISSISQPSLTISPLLLPNQTMQIFKGQEKPFIAGWAFEKSTSWEKQAIPMLRYNVQKSGNTQMAYVLAATPANQLKQAIKLNVLETSSDTYGLKISIDNTDKILLLALDNKTLTWQNKKYNANSLIIENGKEIIINFKP</sequence>
<evidence type="ECO:0000256" key="3">
    <source>
        <dbReference type="ARBA" id="ARBA00022737"/>
    </source>
</evidence>
<feature type="domain" description="Heparinase II/III-like C-terminal" evidence="8">
    <location>
        <begin position="528"/>
        <end position="714"/>
    </location>
</feature>
<evidence type="ECO:0000313" key="11">
    <source>
        <dbReference type="Proteomes" id="UP000078459"/>
    </source>
</evidence>
<feature type="domain" description="Heparin-sulfate lyase N-terminal" evidence="9">
    <location>
        <begin position="178"/>
        <end position="514"/>
    </location>
</feature>
<reference evidence="10 11" key="1">
    <citation type="submission" date="2016-04" db="EMBL/GenBank/DDBJ databases">
        <authorList>
            <person name="Evans L.H."/>
            <person name="Alamgir A."/>
            <person name="Owens N."/>
            <person name="Weber N.D."/>
            <person name="Virtaneva K."/>
            <person name="Barbian K."/>
            <person name="Babar A."/>
            <person name="Rosenke K."/>
        </authorList>
    </citation>
    <scope>NUCLEOTIDE SEQUENCE [LARGE SCALE GENOMIC DNA]</scope>
    <source>
        <strain evidence="10 11">CCM 8644</strain>
    </source>
</reference>
<name>A0A179DD19_9SPHI</name>
<dbReference type="Pfam" id="PF16889">
    <property type="entry name" value="Hepar_II_III_N"/>
    <property type="match status" value="1"/>
</dbReference>
<evidence type="ECO:0008006" key="12">
    <source>
        <dbReference type="Google" id="ProtNLM"/>
    </source>
</evidence>
<dbReference type="GO" id="GO:0007154">
    <property type="term" value="P:cell communication"/>
    <property type="evidence" value="ECO:0007669"/>
    <property type="project" value="InterPro"/>
</dbReference>
<dbReference type="Pfam" id="PF07940">
    <property type="entry name" value="Hepar_II_III_C"/>
    <property type="match status" value="1"/>
</dbReference>
<feature type="domain" description="Calx-beta" evidence="7">
    <location>
        <begin position="51"/>
        <end position="165"/>
    </location>
</feature>
<dbReference type="EMBL" id="LWHJ01000029">
    <property type="protein sequence ID" value="OAQ38937.1"/>
    <property type="molecule type" value="Genomic_DNA"/>
</dbReference>
<accession>A0A179DD19</accession>
<dbReference type="GO" id="GO:0016020">
    <property type="term" value="C:membrane"/>
    <property type="evidence" value="ECO:0007669"/>
    <property type="project" value="InterPro"/>
</dbReference>
<keyword evidence="2" id="KW-0732">Signal</keyword>
<dbReference type="Pfam" id="PF03160">
    <property type="entry name" value="Calx-beta"/>
    <property type="match status" value="1"/>
</dbReference>
<evidence type="ECO:0000256" key="4">
    <source>
        <dbReference type="ARBA" id="ARBA00022764"/>
    </source>
</evidence>
<dbReference type="GO" id="GO:0016829">
    <property type="term" value="F:lyase activity"/>
    <property type="evidence" value="ECO:0007669"/>
    <property type="project" value="UniProtKB-KW"/>
</dbReference>
<dbReference type="Gene3D" id="2.70.98.70">
    <property type="match status" value="1"/>
</dbReference>
<evidence type="ECO:0000259" key="7">
    <source>
        <dbReference type="Pfam" id="PF03160"/>
    </source>
</evidence>
<protein>
    <recommendedName>
        <fullName evidence="12">Heparin-sulfate lyase N-terminal domain-containing protein</fullName>
    </recommendedName>
</protein>
<proteinExistence type="predicted"/>
<evidence type="ECO:0000256" key="5">
    <source>
        <dbReference type="ARBA" id="ARBA00022837"/>
    </source>
</evidence>
<dbReference type="SUPFAM" id="SSF141072">
    <property type="entry name" value="CalX-like"/>
    <property type="match status" value="1"/>
</dbReference>
<evidence type="ECO:0000256" key="2">
    <source>
        <dbReference type="ARBA" id="ARBA00022729"/>
    </source>
</evidence>
<dbReference type="Gene3D" id="2.60.40.2030">
    <property type="match status" value="1"/>
</dbReference>
<evidence type="ECO:0000259" key="8">
    <source>
        <dbReference type="Pfam" id="PF07940"/>
    </source>
</evidence>
<dbReference type="Gene3D" id="1.50.10.100">
    <property type="entry name" value="Chondroitin AC/alginate lyase"/>
    <property type="match status" value="1"/>
</dbReference>
<reference evidence="10 11" key="2">
    <citation type="submission" date="2016-06" db="EMBL/GenBank/DDBJ databases">
        <title>Pedobacter psychrophilus sp. nov., isolated from Antarctic fragmentary rock.</title>
        <authorList>
            <person name="Svec P."/>
        </authorList>
    </citation>
    <scope>NUCLEOTIDE SEQUENCE [LARGE SCALE GENOMIC DNA]</scope>
    <source>
        <strain evidence="10 11">CCM 8644</strain>
    </source>
</reference>
<evidence type="ECO:0000256" key="1">
    <source>
        <dbReference type="ARBA" id="ARBA00004418"/>
    </source>
</evidence>
<dbReference type="InterPro" id="IPR038081">
    <property type="entry name" value="CalX-like_sf"/>
</dbReference>
<dbReference type="InterPro" id="IPR003644">
    <property type="entry name" value="Calx_beta"/>
</dbReference>
<dbReference type="RefSeq" id="WP_068823089.1">
    <property type="nucleotide sequence ID" value="NZ_LWHJ01000029.1"/>
</dbReference>
<dbReference type="PANTHER" id="PTHR39210:SF1">
    <property type="entry name" value="HEPARIN-SULFATE LYASE"/>
    <property type="match status" value="1"/>
</dbReference>
<keyword evidence="3" id="KW-0677">Repeat</keyword>
<dbReference type="PANTHER" id="PTHR39210">
    <property type="entry name" value="HEPARIN-SULFATE LYASE"/>
    <property type="match status" value="1"/>
</dbReference>
<dbReference type="Proteomes" id="UP000078459">
    <property type="component" value="Unassembled WGS sequence"/>
</dbReference>
<dbReference type="InterPro" id="IPR008929">
    <property type="entry name" value="Chondroitin_lyas"/>
</dbReference>
<dbReference type="OrthoDB" id="7335480at2"/>
<keyword evidence="6" id="KW-0456">Lyase</keyword>
<organism evidence="10 11">
    <name type="scientific">Pedobacter psychrophilus</name>
    <dbReference type="NCBI Taxonomy" id="1826909"/>
    <lineage>
        <taxon>Bacteria</taxon>
        <taxon>Pseudomonadati</taxon>
        <taxon>Bacteroidota</taxon>
        <taxon>Sphingobacteriia</taxon>
        <taxon>Sphingobacteriales</taxon>
        <taxon>Sphingobacteriaceae</taxon>
        <taxon>Pedobacter</taxon>
    </lineage>
</organism>
<keyword evidence="4" id="KW-0574">Periplasm</keyword>
<evidence type="ECO:0000313" key="10">
    <source>
        <dbReference type="EMBL" id="OAQ38937.1"/>
    </source>
</evidence>